<feature type="chain" id="PRO_5034355744" evidence="16">
    <location>
        <begin position="25"/>
        <end position="1141"/>
    </location>
</feature>
<dbReference type="GO" id="GO:0009897">
    <property type="term" value="C:external side of plasma membrane"/>
    <property type="evidence" value="ECO:0007669"/>
    <property type="project" value="TreeGrafter"/>
</dbReference>
<feature type="compositionally biased region" description="Basic and acidic residues" evidence="17">
    <location>
        <begin position="1118"/>
        <end position="1127"/>
    </location>
</feature>
<dbReference type="Gene3D" id="1.20.5.2120">
    <property type="match status" value="1"/>
</dbReference>
<feature type="repeat" description="FG-GAP" evidence="15">
    <location>
        <begin position="442"/>
        <end position="502"/>
    </location>
</feature>
<reference evidence="19" key="1">
    <citation type="submission" date="2025-08" db="UniProtKB">
        <authorList>
            <consortium name="Ensembl"/>
        </authorList>
    </citation>
    <scope>IDENTIFICATION</scope>
</reference>
<dbReference type="InterPro" id="IPR036465">
    <property type="entry name" value="vWFA_dom_sf"/>
</dbReference>
<dbReference type="InterPro" id="IPR000413">
    <property type="entry name" value="Integrin_alpha"/>
</dbReference>
<evidence type="ECO:0000256" key="8">
    <source>
        <dbReference type="ARBA" id="ARBA00022889"/>
    </source>
</evidence>
<dbReference type="InterPro" id="IPR013519">
    <property type="entry name" value="Int_alpha_beta-p"/>
</dbReference>
<comment type="similarity">
    <text evidence="2 16">Belongs to the integrin alpha chain family.</text>
</comment>
<dbReference type="GO" id="GO:0098609">
    <property type="term" value="P:cell-cell adhesion"/>
    <property type="evidence" value="ECO:0007669"/>
    <property type="project" value="TreeGrafter"/>
</dbReference>
<dbReference type="SMART" id="SM00191">
    <property type="entry name" value="Int_alpha"/>
    <property type="match status" value="5"/>
</dbReference>
<keyword evidence="11 16" id="KW-0472">Membrane</keyword>
<feature type="signal peptide" evidence="16">
    <location>
        <begin position="1"/>
        <end position="24"/>
    </location>
</feature>
<dbReference type="GO" id="GO:0007160">
    <property type="term" value="P:cell-matrix adhesion"/>
    <property type="evidence" value="ECO:0007669"/>
    <property type="project" value="TreeGrafter"/>
</dbReference>
<evidence type="ECO:0000256" key="2">
    <source>
        <dbReference type="ARBA" id="ARBA00008054"/>
    </source>
</evidence>
<dbReference type="Pfam" id="PF00357">
    <property type="entry name" value="Integrin_alpha"/>
    <property type="match status" value="1"/>
</dbReference>
<keyword evidence="12" id="KW-1015">Disulfide bond</keyword>
<evidence type="ECO:0000313" key="19">
    <source>
        <dbReference type="Ensembl" id="ENSUPAP00010029965.1"/>
    </source>
</evidence>
<dbReference type="SUPFAM" id="SSF69318">
    <property type="entry name" value="Integrin alpha N-terminal domain"/>
    <property type="match status" value="1"/>
</dbReference>
<evidence type="ECO:0000256" key="6">
    <source>
        <dbReference type="ARBA" id="ARBA00022737"/>
    </source>
</evidence>
<keyword evidence="14" id="KW-0325">Glycoprotein</keyword>
<feature type="repeat" description="FG-GAP" evidence="15">
    <location>
        <begin position="30"/>
        <end position="81"/>
    </location>
</feature>
<dbReference type="SUPFAM" id="SSF53300">
    <property type="entry name" value="vWA-like"/>
    <property type="match status" value="1"/>
</dbReference>
<keyword evidence="3 16" id="KW-0812">Transmembrane</keyword>
<dbReference type="PROSITE" id="PS00242">
    <property type="entry name" value="INTEGRIN_ALPHA"/>
    <property type="match status" value="1"/>
</dbReference>
<reference evidence="19" key="2">
    <citation type="submission" date="2025-09" db="UniProtKB">
        <authorList>
            <consortium name="Ensembl"/>
        </authorList>
    </citation>
    <scope>IDENTIFICATION</scope>
</reference>
<dbReference type="Proteomes" id="UP000694417">
    <property type="component" value="Unplaced"/>
</dbReference>
<dbReference type="InterPro" id="IPR013517">
    <property type="entry name" value="FG-GAP"/>
</dbReference>
<sequence length="1141" mass="125213">MKNSCIILMRLLLSGPFFFAPASSYNLDVQNVQHFSTPHAGRHFGYRVLQVGNGVIVGAPGEGNSTGSLYQCQTSSGHCEPVSSNYTSKYLGMTLVTDPSGGSLLACDPGLSRTCDQNSYLSGLCYLFPPSLGEPVLQGHPGYQECIKGNVDLVFLFDGSGSLQPDEFQKIVEFMKDVMRKLSNSSYQFAAVQFSTRHKTEFNFSDYVRLKDPDVLLAHVKHMRELTNTFGAINYVATQVFRKEKGARPDATKVLIIITDGEATDFGNIDKAKDIIRYVIGIGKRFKTKNTQESLHKFASNPTKEFVKILDTFEKLKDLFTELQKKIYDIEGTNHQDLTSFNMELSSSGISADLSKGHAVVGAVGAKDWAGGFLDLKADLQDDIFVGNEPLTPEVRAGYLGYTVTWLSSRGPTSLLAAGAPRYQHVGRVLLFQESKDRGHWSQVQKINGTQIGSYFGGELCGIDMNQDGETELLLIGAPLFYGEQRGGRVFIYQKKKLEFEMVSELQGDPGYPLGQFGATIAALTDINGDGLMDVAVGAPLEEQGAVYIFNGRNSGLSSRPSQRIAGSQMFSGIHWFGRSIHGVKDLGGDGLADVAVGAEGQVIVLRSRPVVDVITVISFSPAEIPVHEVECSYSASHKKKEGVNITVCFQLKSLIPRFQGPLVANLTYILQLDGHRTRSRGLFPGGKPELTGNTLVTPAKSCMNFWFHFPVCIQDLISPINVSLNFSLWEEEGTQRNQSVVRRDWLGILMEPPSPFFLAFQIPFEKNCGEDKKCEANLELSSADRPTVLRLTPSASLTVGWTLNNSGEDAYWVQLNLSFPRGLSFRKVKVLKPHSQMPASCEELPEESRLLPRTLLCNVSSPIFKAGSSVGIQVMFNTLLNSSWEDFVELHATVNCENEDPLLLEDNSATTSIPVLYPINVLIKDQENSTLYVSFTPKGPKIHQVQHIYQVRIQPSVHDHNMPTLEALVGVPQPHSEGPITHQWHVQMVSAAQGRGLPRPVGELVLGSKLGAGYGKRASTTFSLCSSLSISFNSSKHFHLYGSNASMAQVLMKVDVVYEKEMLYLYVLSGIGGLLLLLLIFAALYKVGFFKRNLKEKMEADGNVPNGIAGEDSGEASQEKSIDLDCLKPLQGEEGVGGKD</sequence>
<dbReference type="FunFam" id="2.130.10.130:FF:000009">
    <property type="entry name" value="Alpha L integrin"/>
    <property type="match status" value="1"/>
</dbReference>
<keyword evidence="13 16" id="KW-0675">Receptor</keyword>
<keyword evidence="5 16" id="KW-0732">Signal</keyword>
<dbReference type="GeneTree" id="ENSGT00940000161495"/>
<dbReference type="Pfam" id="PF20805">
    <property type="entry name" value="Integrin_A_Ig_2"/>
    <property type="match status" value="1"/>
</dbReference>
<evidence type="ECO:0000313" key="20">
    <source>
        <dbReference type="Proteomes" id="UP000694417"/>
    </source>
</evidence>
<dbReference type="PANTHER" id="PTHR23220:SF84">
    <property type="entry name" value="INTEGRIN ALPHA-L"/>
    <property type="match status" value="1"/>
</dbReference>
<dbReference type="InterPro" id="IPR048285">
    <property type="entry name" value="Integrin_alpha_Ig-like_2"/>
</dbReference>
<dbReference type="SMART" id="SM00327">
    <property type="entry name" value="VWA"/>
    <property type="match status" value="1"/>
</dbReference>
<evidence type="ECO:0000256" key="10">
    <source>
        <dbReference type="ARBA" id="ARBA00023037"/>
    </source>
</evidence>
<dbReference type="GO" id="GO:0033627">
    <property type="term" value="P:cell adhesion mediated by integrin"/>
    <property type="evidence" value="ECO:0007669"/>
    <property type="project" value="TreeGrafter"/>
</dbReference>
<dbReference type="SUPFAM" id="SSF69179">
    <property type="entry name" value="Integrin domains"/>
    <property type="match status" value="2"/>
</dbReference>
<evidence type="ECO:0000256" key="17">
    <source>
        <dbReference type="SAM" id="MobiDB-lite"/>
    </source>
</evidence>
<protein>
    <submittedName>
        <fullName evidence="19">Integrin subunit alpha L</fullName>
    </submittedName>
</protein>
<dbReference type="GO" id="GO:0008305">
    <property type="term" value="C:integrin complex"/>
    <property type="evidence" value="ECO:0007669"/>
    <property type="project" value="InterPro"/>
</dbReference>
<dbReference type="Ensembl" id="ENSUPAT00010034065.1">
    <property type="protein sequence ID" value="ENSUPAP00010029965.1"/>
    <property type="gene ID" value="ENSUPAG00010020088.1"/>
</dbReference>
<feature type="transmembrane region" description="Helical" evidence="16">
    <location>
        <begin position="1064"/>
        <end position="1086"/>
    </location>
</feature>
<comment type="subcellular location">
    <subcellularLocation>
        <location evidence="1 16">Membrane</location>
        <topology evidence="1 16">Single-pass type I membrane protein</topology>
    </subcellularLocation>
</comment>
<dbReference type="GO" id="GO:0005178">
    <property type="term" value="F:integrin binding"/>
    <property type="evidence" value="ECO:0007669"/>
    <property type="project" value="TreeGrafter"/>
</dbReference>
<keyword evidence="9 16" id="KW-1133">Transmembrane helix</keyword>
<feature type="region of interest" description="Disordered" evidence="17">
    <location>
        <begin position="1101"/>
        <end position="1141"/>
    </location>
</feature>
<proteinExistence type="inferred from homology"/>
<dbReference type="InterPro" id="IPR013649">
    <property type="entry name" value="Integrin_alpha_Ig-like_1"/>
</dbReference>
<evidence type="ECO:0000256" key="5">
    <source>
        <dbReference type="ARBA" id="ARBA00022729"/>
    </source>
</evidence>
<dbReference type="PROSITE" id="PS51470">
    <property type="entry name" value="FG_GAP"/>
    <property type="match status" value="4"/>
</dbReference>
<evidence type="ECO:0000256" key="12">
    <source>
        <dbReference type="ARBA" id="ARBA00023157"/>
    </source>
</evidence>
<dbReference type="InterPro" id="IPR028994">
    <property type="entry name" value="Integrin_alpha_N"/>
</dbReference>
<gene>
    <name evidence="19" type="primary">ITGAL</name>
</gene>
<dbReference type="Gene3D" id="1.20.5.930">
    <property type="entry name" value="Bicelle-embedded integrin alpha(iib) transmembrane segment"/>
    <property type="match status" value="1"/>
</dbReference>
<dbReference type="GO" id="GO:0007229">
    <property type="term" value="P:integrin-mediated signaling pathway"/>
    <property type="evidence" value="ECO:0007669"/>
    <property type="project" value="UniProtKB-KW"/>
</dbReference>
<evidence type="ECO:0000256" key="13">
    <source>
        <dbReference type="ARBA" id="ARBA00023170"/>
    </source>
</evidence>
<dbReference type="Gene3D" id="2.130.10.130">
    <property type="entry name" value="Integrin alpha, N-terminal"/>
    <property type="match status" value="2"/>
</dbReference>
<dbReference type="GO" id="GO:0046872">
    <property type="term" value="F:metal ion binding"/>
    <property type="evidence" value="ECO:0007669"/>
    <property type="project" value="UniProtKB-KW"/>
</dbReference>
<dbReference type="PRINTS" id="PR00453">
    <property type="entry name" value="VWFADOMAIN"/>
</dbReference>
<keyword evidence="8 16" id="KW-0130">Cell adhesion</keyword>
<evidence type="ECO:0000256" key="11">
    <source>
        <dbReference type="ARBA" id="ARBA00023136"/>
    </source>
</evidence>
<keyword evidence="20" id="KW-1185">Reference proteome</keyword>
<keyword evidence="7" id="KW-0106">Calcium</keyword>
<evidence type="ECO:0000256" key="15">
    <source>
        <dbReference type="PROSITE-ProRule" id="PRU00803"/>
    </source>
</evidence>
<dbReference type="PROSITE" id="PS50234">
    <property type="entry name" value="VWFA"/>
    <property type="match status" value="1"/>
</dbReference>
<evidence type="ECO:0000256" key="4">
    <source>
        <dbReference type="ARBA" id="ARBA00022723"/>
    </source>
</evidence>
<feature type="domain" description="VWFA" evidence="18">
    <location>
        <begin position="152"/>
        <end position="323"/>
    </location>
</feature>
<evidence type="ECO:0000256" key="14">
    <source>
        <dbReference type="ARBA" id="ARBA00023180"/>
    </source>
</evidence>
<evidence type="ECO:0000259" key="18">
    <source>
        <dbReference type="PROSITE" id="PS50234"/>
    </source>
</evidence>
<feature type="repeat" description="FG-GAP" evidence="15">
    <location>
        <begin position="563"/>
        <end position="623"/>
    </location>
</feature>
<keyword evidence="6" id="KW-0677">Repeat</keyword>
<dbReference type="Gene3D" id="2.60.40.1510">
    <property type="entry name" value="ntegrin, alpha v. Chain A, domain 3"/>
    <property type="match status" value="1"/>
</dbReference>
<dbReference type="InterPro" id="IPR018184">
    <property type="entry name" value="Integrin_alpha_C_CS"/>
</dbReference>
<dbReference type="AlphaFoldDB" id="A0A8D2IER8"/>
<evidence type="ECO:0000256" key="1">
    <source>
        <dbReference type="ARBA" id="ARBA00004479"/>
    </source>
</evidence>
<keyword evidence="10 16" id="KW-0401">Integrin</keyword>
<dbReference type="InterPro" id="IPR032695">
    <property type="entry name" value="Integrin_dom_sf"/>
</dbReference>
<keyword evidence="4" id="KW-0479">Metal-binding</keyword>
<accession>A0A8D2IER8</accession>
<dbReference type="InterPro" id="IPR002035">
    <property type="entry name" value="VWF_A"/>
</dbReference>
<dbReference type="Gene3D" id="2.60.40.1460">
    <property type="entry name" value="Integrin domains. Chain A, domain 2"/>
    <property type="match status" value="1"/>
</dbReference>
<organism evidence="19 20">
    <name type="scientific">Urocitellus parryii</name>
    <name type="common">Arctic ground squirrel</name>
    <name type="synonym">Spermophilus parryii</name>
    <dbReference type="NCBI Taxonomy" id="9999"/>
    <lineage>
        <taxon>Eukaryota</taxon>
        <taxon>Metazoa</taxon>
        <taxon>Chordata</taxon>
        <taxon>Craniata</taxon>
        <taxon>Vertebrata</taxon>
        <taxon>Euteleostomi</taxon>
        <taxon>Mammalia</taxon>
        <taxon>Eutheria</taxon>
        <taxon>Euarchontoglires</taxon>
        <taxon>Glires</taxon>
        <taxon>Rodentia</taxon>
        <taxon>Sciuromorpha</taxon>
        <taxon>Sciuridae</taxon>
        <taxon>Xerinae</taxon>
        <taxon>Marmotini</taxon>
        <taxon>Urocitellus</taxon>
    </lineage>
</organism>
<dbReference type="PANTHER" id="PTHR23220">
    <property type="entry name" value="INTEGRIN ALPHA"/>
    <property type="match status" value="1"/>
</dbReference>
<evidence type="ECO:0000256" key="16">
    <source>
        <dbReference type="RuleBase" id="RU003762"/>
    </source>
</evidence>
<feature type="repeat" description="FG-GAP" evidence="15">
    <location>
        <begin position="503"/>
        <end position="559"/>
    </location>
</feature>
<dbReference type="Pfam" id="PF08441">
    <property type="entry name" value="Integrin_A_Ig_1"/>
    <property type="match status" value="1"/>
</dbReference>
<evidence type="ECO:0000256" key="3">
    <source>
        <dbReference type="ARBA" id="ARBA00022692"/>
    </source>
</evidence>
<dbReference type="Pfam" id="PF01839">
    <property type="entry name" value="FG-GAP"/>
    <property type="match status" value="1"/>
</dbReference>
<dbReference type="Pfam" id="PF00092">
    <property type="entry name" value="VWA"/>
    <property type="match status" value="1"/>
</dbReference>
<name>A0A8D2IER8_UROPR</name>
<evidence type="ECO:0000256" key="9">
    <source>
        <dbReference type="ARBA" id="ARBA00022989"/>
    </source>
</evidence>
<evidence type="ECO:0000256" key="7">
    <source>
        <dbReference type="ARBA" id="ARBA00022837"/>
    </source>
</evidence>
<dbReference type="PRINTS" id="PR01185">
    <property type="entry name" value="INTEGRINA"/>
</dbReference>